<dbReference type="Gene3D" id="1.20.1280.50">
    <property type="match status" value="1"/>
</dbReference>
<evidence type="ECO:0000313" key="3">
    <source>
        <dbReference type="Proteomes" id="UP000663824"/>
    </source>
</evidence>
<accession>A0A816K7P4</accession>
<dbReference type="InterPro" id="IPR036047">
    <property type="entry name" value="F-box-like_dom_sf"/>
</dbReference>
<gene>
    <name evidence="2" type="ORF">MBJ925_LOCUS1295</name>
</gene>
<dbReference type="Proteomes" id="UP000663824">
    <property type="component" value="Unassembled WGS sequence"/>
</dbReference>
<organism evidence="2 3">
    <name type="scientific">Rotaria magnacalcarata</name>
    <dbReference type="NCBI Taxonomy" id="392030"/>
    <lineage>
        <taxon>Eukaryota</taxon>
        <taxon>Metazoa</taxon>
        <taxon>Spiralia</taxon>
        <taxon>Gnathifera</taxon>
        <taxon>Rotifera</taxon>
        <taxon>Eurotatoria</taxon>
        <taxon>Bdelloidea</taxon>
        <taxon>Philodinida</taxon>
        <taxon>Philodinidae</taxon>
        <taxon>Rotaria</taxon>
    </lineage>
</organism>
<name>A0A816K7P4_9BILA</name>
<feature type="domain" description="F-box" evidence="1">
    <location>
        <begin position="6"/>
        <end position="57"/>
    </location>
</feature>
<dbReference type="Pfam" id="PF12937">
    <property type="entry name" value="F-box-like"/>
    <property type="match status" value="1"/>
</dbReference>
<evidence type="ECO:0000313" key="2">
    <source>
        <dbReference type="EMBL" id="CAF1916378.1"/>
    </source>
</evidence>
<protein>
    <recommendedName>
        <fullName evidence="1">F-box domain-containing protein</fullName>
    </recommendedName>
</protein>
<dbReference type="SUPFAM" id="SSF81383">
    <property type="entry name" value="F-box domain"/>
    <property type="match status" value="1"/>
</dbReference>
<proteinExistence type="predicted"/>
<dbReference type="InterPro" id="IPR001810">
    <property type="entry name" value="F-box_dom"/>
</dbReference>
<evidence type="ECO:0000259" key="1">
    <source>
        <dbReference type="PROSITE" id="PS50181"/>
    </source>
</evidence>
<dbReference type="AlphaFoldDB" id="A0A816K7P4"/>
<dbReference type="PROSITE" id="PS50181">
    <property type="entry name" value="FBOX"/>
    <property type="match status" value="1"/>
</dbReference>
<reference evidence="2" key="1">
    <citation type="submission" date="2021-02" db="EMBL/GenBank/DDBJ databases">
        <authorList>
            <person name="Nowell W R."/>
        </authorList>
    </citation>
    <scope>NUCLEOTIDE SEQUENCE</scope>
</reference>
<sequence>MTTSIVLSLNNLPVEILHRIFDSLDAKTILFHVKYVCKRLYSTTINYNRYELNFNTICKKTFHQLCSVTYPEKIISLTLSDENQTPGQIELFLSLYCIEQYTRLQSITLMAIKELHLNTILKHTSTAACSLADLVIYCELDSILSDETLLFLSLTIGKNTIRKLDLNLGYTTIHELEWPLNCSVIYLRLTSCLRFQNFCRILSCSPYVENLILRDCIVYDIEEINCLISVNTMYPQVTSLSLNDCDQKMAIIESLLSLTPSLMHLTIVGNSNDLFHGSRWEKFIQTKLLHLNKFQFTFQSNINVNHDLAGLESIIQSFRTPFWIETKQWFVTAMCVQHLSVINLYTINDCASKINFRPNANKITRSTASTKIGQEIMQTVREISLDINEMQVDLTEKAKKSAYCFYNRLTKLRLQIYENWPDGSLGLLSSFIDLSTITDLTLDVNIVENDSSNITTGITALLQQASHIKSLVILSHTLSLHTICSIISHHIKHLQIPVTSIKDMKLILNQFDHLFSVSFTFLCKSIVSITEITELLVTKGIDFTYHLTQFSLNLWLSMNKEEFLNSC</sequence>
<comment type="caution">
    <text evidence="2">The sequence shown here is derived from an EMBL/GenBank/DDBJ whole genome shotgun (WGS) entry which is preliminary data.</text>
</comment>
<dbReference type="EMBL" id="CAJNRE010000080">
    <property type="protein sequence ID" value="CAF1916378.1"/>
    <property type="molecule type" value="Genomic_DNA"/>
</dbReference>